<name>F6GXD3_VITVI</name>
<organism evidence="1 2">
    <name type="scientific">Vitis vinifera</name>
    <name type="common">Grape</name>
    <dbReference type="NCBI Taxonomy" id="29760"/>
    <lineage>
        <taxon>Eukaryota</taxon>
        <taxon>Viridiplantae</taxon>
        <taxon>Streptophyta</taxon>
        <taxon>Embryophyta</taxon>
        <taxon>Tracheophyta</taxon>
        <taxon>Spermatophyta</taxon>
        <taxon>Magnoliopsida</taxon>
        <taxon>eudicotyledons</taxon>
        <taxon>Gunneridae</taxon>
        <taxon>Pentapetalae</taxon>
        <taxon>rosids</taxon>
        <taxon>Vitales</taxon>
        <taxon>Vitaceae</taxon>
        <taxon>Viteae</taxon>
        <taxon>Vitis</taxon>
    </lineage>
</organism>
<dbReference type="AlphaFoldDB" id="F6GXD3"/>
<protein>
    <submittedName>
        <fullName evidence="1">Uncharacterized protein</fullName>
    </submittedName>
</protein>
<evidence type="ECO:0000313" key="1">
    <source>
        <dbReference type="EMBL" id="CCB44619.1"/>
    </source>
</evidence>
<keyword evidence="2" id="KW-1185">Reference proteome</keyword>
<evidence type="ECO:0000313" key="2">
    <source>
        <dbReference type="Proteomes" id="UP000009183"/>
    </source>
</evidence>
<proteinExistence type="predicted"/>
<dbReference type="PaxDb" id="29760-VIT_11s0052g01350.t01"/>
<gene>
    <name evidence="1" type="ordered locus">VIT_11s0052g01350</name>
</gene>
<accession>F6GXD3</accession>
<dbReference type="Proteomes" id="UP000009183">
    <property type="component" value="Chromosome 11"/>
</dbReference>
<sequence>MDSEFLNSVIGMPSTEKLKQRHKSKSVGNRKNISIFPKRYSFMDWRLDPEALSREDNLKGSMIEVEIMLHAIHRESKIPFYEYNTL</sequence>
<reference evidence="2" key="1">
    <citation type="journal article" date="2007" name="Nature">
        <title>The grapevine genome sequence suggests ancestral hexaploidization in major angiosperm phyla.</title>
        <authorList>
            <consortium name="The French-Italian Public Consortium for Grapevine Genome Characterization."/>
            <person name="Jaillon O."/>
            <person name="Aury J.-M."/>
            <person name="Noel B."/>
            <person name="Policriti A."/>
            <person name="Clepet C."/>
            <person name="Casagrande A."/>
            <person name="Choisne N."/>
            <person name="Aubourg S."/>
            <person name="Vitulo N."/>
            <person name="Jubin C."/>
            <person name="Vezzi A."/>
            <person name="Legeai F."/>
            <person name="Hugueney P."/>
            <person name="Dasilva C."/>
            <person name="Horner D."/>
            <person name="Mica E."/>
            <person name="Jublot D."/>
            <person name="Poulain J."/>
            <person name="Bruyere C."/>
            <person name="Billault A."/>
            <person name="Segurens B."/>
            <person name="Gouyvenoux M."/>
            <person name="Ugarte E."/>
            <person name="Cattonaro F."/>
            <person name="Anthouard V."/>
            <person name="Vico V."/>
            <person name="Del Fabbro C."/>
            <person name="Alaux M."/>
            <person name="Di Gaspero G."/>
            <person name="Dumas V."/>
            <person name="Felice N."/>
            <person name="Paillard S."/>
            <person name="Juman I."/>
            <person name="Moroldo M."/>
            <person name="Scalabrin S."/>
            <person name="Canaguier A."/>
            <person name="Le Clainche I."/>
            <person name="Malacrida G."/>
            <person name="Durand E."/>
            <person name="Pesole G."/>
            <person name="Laucou V."/>
            <person name="Chatelet P."/>
            <person name="Merdinoglu D."/>
            <person name="Delledonne M."/>
            <person name="Pezzotti M."/>
            <person name="Lecharny A."/>
            <person name="Scarpelli C."/>
            <person name="Artiguenave F."/>
            <person name="Pe M.E."/>
            <person name="Valle G."/>
            <person name="Morgante M."/>
            <person name="Caboche M."/>
            <person name="Adam-Blondon A.-F."/>
            <person name="Weissenbach J."/>
            <person name="Quetier F."/>
            <person name="Wincker P."/>
        </authorList>
    </citation>
    <scope>NUCLEOTIDE SEQUENCE [LARGE SCALE GENOMIC DNA]</scope>
    <source>
        <strain evidence="2">cv. Pinot noir / PN40024</strain>
    </source>
</reference>
<dbReference type="EMBL" id="FN594964">
    <property type="protein sequence ID" value="CCB44619.1"/>
    <property type="molecule type" value="Genomic_DNA"/>
</dbReference>
<dbReference type="HOGENOM" id="CLU_2502499_0_0_1"/>
<dbReference type="InParanoid" id="F6GXD3"/>